<feature type="transmembrane region" description="Helical" evidence="8">
    <location>
        <begin position="147"/>
        <end position="167"/>
    </location>
</feature>
<keyword evidence="4" id="KW-1003">Cell membrane</keyword>
<keyword evidence="3" id="KW-0813">Transport</keyword>
<dbReference type="GO" id="GO:0005886">
    <property type="term" value="C:plasma membrane"/>
    <property type="evidence" value="ECO:0007669"/>
    <property type="project" value="UniProtKB-SubCell"/>
</dbReference>
<dbReference type="InterPro" id="IPR036721">
    <property type="entry name" value="RCK_C_sf"/>
</dbReference>
<dbReference type="Gene3D" id="3.30.70.1450">
    <property type="entry name" value="Regulator of K+ conductance, C-terminal domain"/>
    <property type="match status" value="1"/>
</dbReference>
<keyword evidence="5 8" id="KW-0812">Transmembrane</keyword>
<evidence type="ECO:0000313" key="11">
    <source>
        <dbReference type="Proteomes" id="UP000823823"/>
    </source>
</evidence>
<dbReference type="GO" id="GO:0006813">
    <property type="term" value="P:potassium ion transport"/>
    <property type="evidence" value="ECO:0007669"/>
    <property type="project" value="InterPro"/>
</dbReference>
<proteinExistence type="inferred from homology"/>
<evidence type="ECO:0000259" key="9">
    <source>
        <dbReference type="PROSITE" id="PS51202"/>
    </source>
</evidence>
<dbReference type="AlphaFoldDB" id="A0A9D2RQC1"/>
<dbReference type="SUPFAM" id="SSF116726">
    <property type="entry name" value="TrkA C-terminal domain-like"/>
    <property type="match status" value="2"/>
</dbReference>
<evidence type="ECO:0000256" key="1">
    <source>
        <dbReference type="ARBA" id="ARBA00004651"/>
    </source>
</evidence>
<evidence type="ECO:0000256" key="7">
    <source>
        <dbReference type="ARBA" id="ARBA00023136"/>
    </source>
</evidence>
<feature type="transmembrane region" description="Helical" evidence="8">
    <location>
        <begin position="374"/>
        <end position="392"/>
    </location>
</feature>
<dbReference type="PANTHER" id="PTHR30445">
    <property type="entry name" value="K(+)_H(+) ANTIPORTER SUBUNIT KHTT"/>
    <property type="match status" value="1"/>
</dbReference>
<feature type="domain" description="RCK C-terminal" evidence="9">
    <location>
        <begin position="252"/>
        <end position="338"/>
    </location>
</feature>
<sequence length="523" mass="54000">MIDVLEGSPLLTLFLVVASGTVLGAIPFGRVRFGAAGALFTGLALSAAAPHLGSGMQIVQSLGLALFVYTIGISAGAAFFGSLNRQMPLLAAATVSAVIGAAATVLLGHTLGLARDLSLGLFTGALTAAPALDAADRLTGTSAPSVGYAFGYPIGVIVGIVLVSTVVTRSWPGRQDSPALAGTTLHSTTVRVDQPVNLRDLPQWHEQQVRISYLRRAGRTRVIVPGEDLLAGDEVVVVGMPEVVDTVAETLGEVSDEHLAHDRSLVEFTQLTVSNPDLASRSIADLNLAVRFGAVVTRVRRGDLELLARDDLVLEPGDRLAVVVDRRELDAVHAFLGDSDRKAGELDVLSLGLGLVLGFALGLVTLPMPGGGSFSLGPAAGPLLVGMILGALRRTGPVVWALPGSANLTLRQLGLLLFLAGLGLTAGPDVAAVLGSPTAWRATVLSVVVAALSCVVMLLVVRWVLDLSAPRAAGAVAGFLGQPAVLEAANSKRADERIENAYATLFAFSIVVKILLVPVIANL</sequence>
<dbReference type="Pfam" id="PF06826">
    <property type="entry name" value="Asp-Al_Ex"/>
    <property type="match status" value="2"/>
</dbReference>
<dbReference type="GO" id="GO:0008324">
    <property type="term" value="F:monoatomic cation transmembrane transporter activity"/>
    <property type="evidence" value="ECO:0007669"/>
    <property type="project" value="InterPro"/>
</dbReference>
<dbReference type="InterPro" id="IPR050144">
    <property type="entry name" value="AAE_transporter"/>
</dbReference>
<comment type="similarity">
    <text evidence="2">Belongs to the AAE transporter (TC 2.A.81) family.</text>
</comment>
<feature type="transmembrane region" description="Helical" evidence="8">
    <location>
        <begin position="64"/>
        <end position="83"/>
    </location>
</feature>
<feature type="transmembrane region" description="Helical" evidence="8">
    <location>
        <begin position="440"/>
        <end position="461"/>
    </location>
</feature>
<keyword evidence="7 8" id="KW-0472">Membrane</keyword>
<evidence type="ECO:0000256" key="4">
    <source>
        <dbReference type="ARBA" id="ARBA00022475"/>
    </source>
</evidence>
<feature type="transmembrane region" description="Helical" evidence="8">
    <location>
        <begin position="89"/>
        <end position="107"/>
    </location>
</feature>
<protein>
    <submittedName>
        <fullName evidence="10">Transporter</fullName>
    </submittedName>
</protein>
<dbReference type="Pfam" id="PF02080">
    <property type="entry name" value="TrkA_C"/>
    <property type="match status" value="1"/>
</dbReference>
<feature type="transmembrane region" description="Helical" evidence="8">
    <location>
        <begin position="348"/>
        <end position="368"/>
    </location>
</feature>
<evidence type="ECO:0000256" key="5">
    <source>
        <dbReference type="ARBA" id="ARBA00022692"/>
    </source>
</evidence>
<comment type="subcellular location">
    <subcellularLocation>
        <location evidence="1">Cell membrane</location>
        <topology evidence="1">Multi-pass membrane protein</topology>
    </subcellularLocation>
</comment>
<dbReference type="PROSITE" id="PS51202">
    <property type="entry name" value="RCK_C"/>
    <property type="match status" value="1"/>
</dbReference>
<accession>A0A9D2RQC1</accession>
<dbReference type="EMBL" id="DWZH01000078">
    <property type="protein sequence ID" value="HJB10807.1"/>
    <property type="molecule type" value="Genomic_DNA"/>
</dbReference>
<feature type="transmembrane region" description="Helical" evidence="8">
    <location>
        <begin position="413"/>
        <end position="434"/>
    </location>
</feature>
<dbReference type="InterPro" id="IPR006037">
    <property type="entry name" value="RCK_C"/>
</dbReference>
<evidence type="ECO:0000256" key="6">
    <source>
        <dbReference type="ARBA" id="ARBA00022989"/>
    </source>
</evidence>
<feature type="transmembrane region" description="Helical" evidence="8">
    <location>
        <begin position="501"/>
        <end position="521"/>
    </location>
</feature>
<keyword evidence="6 8" id="KW-1133">Transmembrane helix</keyword>
<evidence type="ECO:0000313" key="10">
    <source>
        <dbReference type="EMBL" id="HJB10807.1"/>
    </source>
</evidence>
<dbReference type="InterPro" id="IPR006512">
    <property type="entry name" value="YidE_YbjL"/>
</dbReference>
<reference evidence="10" key="2">
    <citation type="submission" date="2021-04" db="EMBL/GenBank/DDBJ databases">
        <authorList>
            <person name="Gilroy R."/>
        </authorList>
    </citation>
    <scope>NUCLEOTIDE SEQUENCE</scope>
    <source>
        <strain evidence="10">ChiHjej13B12-24818</strain>
    </source>
</reference>
<evidence type="ECO:0000256" key="2">
    <source>
        <dbReference type="ARBA" id="ARBA00009854"/>
    </source>
</evidence>
<evidence type="ECO:0000256" key="3">
    <source>
        <dbReference type="ARBA" id="ARBA00022448"/>
    </source>
</evidence>
<feature type="transmembrane region" description="Helical" evidence="8">
    <location>
        <begin position="34"/>
        <end position="52"/>
    </location>
</feature>
<comment type="caution">
    <text evidence="10">The sequence shown here is derived from an EMBL/GenBank/DDBJ whole genome shotgun (WGS) entry which is preliminary data.</text>
</comment>
<gene>
    <name evidence="10" type="ORF">H9786_09830</name>
</gene>
<organism evidence="10 11">
    <name type="scientific">Candidatus Brachybacterium merdavium</name>
    <dbReference type="NCBI Taxonomy" id="2838513"/>
    <lineage>
        <taxon>Bacteria</taxon>
        <taxon>Bacillati</taxon>
        <taxon>Actinomycetota</taxon>
        <taxon>Actinomycetes</taxon>
        <taxon>Micrococcales</taxon>
        <taxon>Dermabacteraceae</taxon>
        <taxon>Brachybacterium</taxon>
    </lineage>
</organism>
<dbReference type="Proteomes" id="UP000823823">
    <property type="component" value="Unassembled WGS sequence"/>
</dbReference>
<evidence type="ECO:0000256" key="8">
    <source>
        <dbReference type="SAM" id="Phobius"/>
    </source>
</evidence>
<reference evidence="10" key="1">
    <citation type="journal article" date="2021" name="PeerJ">
        <title>Extensive microbial diversity within the chicken gut microbiome revealed by metagenomics and culture.</title>
        <authorList>
            <person name="Gilroy R."/>
            <person name="Ravi A."/>
            <person name="Getino M."/>
            <person name="Pursley I."/>
            <person name="Horton D.L."/>
            <person name="Alikhan N.F."/>
            <person name="Baker D."/>
            <person name="Gharbi K."/>
            <person name="Hall N."/>
            <person name="Watson M."/>
            <person name="Adriaenssens E.M."/>
            <person name="Foster-Nyarko E."/>
            <person name="Jarju S."/>
            <person name="Secka A."/>
            <person name="Antonio M."/>
            <person name="Oren A."/>
            <person name="Chaudhuri R.R."/>
            <person name="La Ragione R."/>
            <person name="Hildebrand F."/>
            <person name="Pallen M.J."/>
        </authorList>
    </citation>
    <scope>NUCLEOTIDE SEQUENCE</scope>
    <source>
        <strain evidence="10">ChiHjej13B12-24818</strain>
    </source>
</reference>
<name>A0A9D2RQC1_9MICO</name>
<dbReference type="NCBIfam" id="TIGR01625">
    <property type="entry name" value="YidE_YbjL_dupl"/>
    <property type="match status" value="1"/>
</dbReference>
<dbReference type="PANTHER" id="PTHR30445:SF3">
    <property type="entry name" value="TRANSPORT PROTEIN YIDE-RELATED"/>
    <property type="match status" value="1"/>
</dbReference>